<dbReference type="Proteomes" id="UP001178461">
    <property type="component" value="Chromosome 5"/>
</dbReference>
<sequence>MGLPIPVLHPETKWTIEKRSSLFTQYGGATLCPFSVLSRVVTFLDSSREEHASGSLYVRRIRDILNRQQSVAVHHHLLLQRHDQMQGEKKAELGKSKRIKIQQVTTVGEAVVVR</sequence>
<evidence type="ECO:0000313" key="1">
    <source>
        <dbReference type="EMBL" id="CAI5774797.1"/>
    </source>
</evidence>
<keyword evidence="2" id="KW-1185">Reference proteome</keyword>
<gene>
    <name evidence="1" type="ORF">PODLI_1B018253</name>
</gene>
<dbReference type="AlphaFoldDB" id="A0AA35KAM0"/>
<evidence type="ECO:0000313" key="2">
    <source>
        <dbReference type="Proteomes" id="UP001178461"/>
    </source>
</evidence>
<proteinExistence type="predicted"/>
<dbReference type="EMBL" id="OX395130">
    <property type="protein sequence ID" value="CAI5774797.1"/>
    <property type="molecule type" value="Genomic_DNA"/>
</dbReference>
<reference evidence="1" key="1">
    <citation type="submission" date="2022-12" db="EMBL/GenBank/DDBJ databases">
        <authorList>
            <person name="Alioto T."/>
            <person name="Alioto T."/>
            <person name="Gomez Garrido J."/>
        </authorList>
    </citation>
    <scope>NUCLEOTIDE SEQUENCE</scope>
</reference>
<organism evidence="1 2">
    <name type="scientific">Podarcis lilfordi</name>
    <name type="common">Lilford's wall lizard</name>
    <dbReference type="NCBI Taxonomy" id="74358"/>
    <lineage>
        <taxon>Eukaryota</taxon>
        <taxon>Metazoa</taxon>
        <taxon>Chordata</taxon>
        <taxon>Craniata</taxon>
        <taxon>Vertebrata</taxon>
        <taxon>Euteleostomi</taxon>
        <taxon>Lepidosauria</taxon>
        <taxon>Squamata</taxon>
        <taxon>Bifurcata</taxon>
        <taxon>Unidentata</taxon>
        <taxon>Episquamata</taxon>
        <taxon>Laterata</taxon>
        <taxon>Lacertibaenia</taxon>
        <taxon>Lacertidae</taxon>
        <taxon>Podarcis</taxon>
    </lineage>
</organism>
<accession>A0AA35KAM0</accession>
<name>A0AA35KAM0_9SAUR</name>
<protein>
    <submittedName>
        <fullName evidence="1">Uncharacterized protein</fullName>
    </submittedName>
</protein>